<feature type="compositionally biased region" description="Basic and acidic residues" evidence="1">
    <location>
        <begin position="320"/>
        <end position="332"/>
    </location>
</feature>
<feature type="compositionally biased region" description="Basic and acidic residues" evidence="1">
    <location>
        <begin position="147"/>
        <end position="161"/>
    </location>
</feature>
<dbReference type="OrthoDB" id="3070095at2759"/>
<feature type="region of interest" description="Disordered" evidence="1">
    <location>
        <begin position="70"/>
        <end position="297"/>
    </location>
</feature>
<feature type="compositionally biased region" description="Basic and acidic residues" evidence="1">
    <location>
        <begin position="94"/>
        <end position="105"/>
    </location>
</feature>
<sequence>MSTLAPPKRPSPSAARRRAASAAAPRDWEPPHVAGAETCLCAMCHLRPTRFPRRLDGRIVLPDPLAAVRAGGRTEPAPRVRAGSFVQDYAGGERGGDGTAEDRGEGPSSRGGGQWHGDAESRAWFERTAGHGGPDSTPSARPGTAGDVRDAARARRADVRQAVDAQRAPPRTRQASLSERVRPQHRTKPYVPTAMAADMGEGSSTQTPASGQWHRDSHSGHAPDVQETRAYHTERHPNSGDVHAPVAAQAPTRSRQASLSEHARSHRTKPYDAQSTRPDPWPRIAAGEPPETAPRHPAHFLPTTFEDFTARYPAASLGRPRGEAWPDPRERLGVGSSHPENSLGLCVDAPSVVWRMF</sequence>
<accession>A0A0D2P7D8</accession>
<evidence type="ECO:0000313" key="2">
    <source>
        <dbReference type="EMBL" id="KJA26874.1"/>
    </source>
</evidence>
<feature type="compositionally biased region" description="Basic and acidic residues" evidence="1">
    <location>
        <begin position="117"/>
        <end position="129"/>
    </location>
</feature>
<dbReference type="AlphaFoldDB" id="A0A0D2P7D8"/>
<proteinExistence type="predicted"/>
<organism evidence="2 3">
    <name type="scientific">Hypholoma sublateritium (strain FD-334 SS-4)</name>
    <dbReference type="NCBI Taxonomy" id="945553"/>
    <lineage>
        <taxon>Eukaryota</taxon>
        <taxon>Fungi</taxon>
        <taxon>Dikarya</taxon>
        <taxon>Basidiomycota</taxon>
        <taxon>Agaricomycotina</taxon>
        <taxon>Agaricomycetes</taxon>
        <taxon>Agaricomycetidae</taxon>
        <taxon>Agaricales</taxon>
        <taxon>Agaricineae</taxon>
        <taxon>Strophariaceae</taxon>
        <taxon>Hypholoma</taxon>
    </lineage>
</organism>
<protein>
    <submittedName>
        <fullName evidence="2">Uncharacterized protein</fullName>
    </submittedName>
</protein>
<feature type="compositionally biased region" description="Basic and acidic residues" evidence="1">
    <location>
        <begin position="213"/>
        <end position="238"/>
    </location>
</feature>
<dbReference type="EMBL" id="KN817526">
    <property type="protein sequence ID" value="KJA26874.1"/>
    <property type="molecule type" value="Genomic_DNA"/>
</dbReference>
<feature type="region of interest" description="Disordered" evidence="1">
    <location>
        <begin position="1"/>
        <end position="32"/>
    </location>
</feature>
<evidence type="ECO:0000256" key="1">
    <source>
        <dbReference type="SAM" id="MobiDB-lite"/>
    </source>
</evidence>
<name>A0A0D2P7D8_HYPSF</name>
<reference evidence="3" key="1">
    <citation type="submission" date="2014-04" db="EMBL/GenBank/DDBJ databases">
        <title>Evolutionary Origins and Diversification of the Mycorrhizal Mutualists.</title>
        <authorList>
            <consortium name="DOE Joint Genome Institute"/>
            <consortium name="Mycorrhizal Genomics Consortium"/>
            <person name="Kohler A."/>
            <person name="Kuo A."/>
            <person name="Nagy L.G."/>
            <person name="Floudas D."/>
            <person name="Copeland A."/>
            <person name="Barry K.W."/>
            <person name="Cichocki N."/>
            <person name="Veneault-Fourrey C."/>
            <person name="LaButti K."/>
            <person name="Lindquist E.A."/>
            <person name="Lipzen A."/>
            <person name="Lundell T."/>
            <person name="Morin E."/>
            <person name="Murat C."/>
            <person name="Riley R."/>
            <person name="Ohm R."/>
            <person name="Sun H."/>
            <person name="Tunlid A."/>
            <person name="Henrissat B."/>
            <person name="Grigoriev I.V."/>
            <person name="Hibbett D.S."/>
            <person name="Martin F."/>
        </authorList>
    </citation>
    <scope>NUCLEOTIDE SEQUENCE [LARGE SCALE GENOMIC DNA]</scope>
    <source>
        <strain evidence="3">FD-334 SS-4</strain>
    </source>
</reference>
<evidence type="ECO:0000313" key="3">
    <source>
        <dbReference type="Proteomes" id="UP000054270"/>
    </source>
</evidence>
<feature type="region of interest" description="Disordered" evidence="1">
    <location>
        <begin position="317"/>
        <end position="341"/>
    </location>
</feature>
<keyword evidence="3" id="KW-1185">Reference proteome</keyword>
<gene>
    <name evidence="2" type="ORF">HYPSUDRAFT_1034132</name>
</gene>
<dbReference type="Proteomes" id="UP000054270">
    <property type="component" value="Unassembled WGS sequence"/>
</dbReference>